<feature type="compositionally biased region" description="Acidic residues" evidence="1">
    <location>
        <begin position="146"/>
        <end position="156"/>
    </location>
</feature>
<feature type="region of interest" description="Disordered" evidence="1">
    <location>
        <begin position="1"/>
        <end position="239"/>
    </location>
</feature>
<dbReference type="OrthoDB" id="5459224at2759"/>
<feature type="compositionally biased region" description="Basic residues" evidence="1">
    <location>
        <begin position="181"/>
        <end position="196"/>
    </location>
</feature>
<feature type="compositionally biased region" description="Basic residues" evidence="1">
    <location>
        <begin position="130"/>
        <end position="139"/>
    </location>
</feature>
<evidence type="ECO:0000313" key="2">
    <source>
        <dbReference type="EMBL" id="CCX10460.1"/>
    </source>
</evidence>
<reference evidence="2 3" key="1">
    <citation type="journal article" date="2013" name="PLoS Genet.">
        <title>The genome and development-dependent transcriptomes of Pyronema confluens: a window into fungal evolution.</title>
        <authorList>
            <person name="Traeger S."/>
            <person name="Altegoer F."/>
            <person name="Freitag M."/>
            <person name="Gabaldon T."/>
            <person name="Kempken F."/>
            <person name="Kumar A."/>
            <person name="Marcet-Houben M."/>
            <person name="Poggeler S."/>
            <person name="Stajich J.E."/>
            <person name="Nowrousian M."/>
        </authorList>
    </citation>
    <scope>NUCLEOTIDE SEQUENCE [LARGE SCALE GENOMIC DNA]</scope>
    <source>
        <strain evidence="3">CBS 100304</strain>
        <tissue evidence="2">Vegetative mycelium</tissue>
    </source>
</reference>
<feature type="compositionally biased region" description="Basic and acidic residues" evidence="1">
    <location>
        <begin position="50"/>
        <end position="59"/>
    </location>
</feature>
<feature type="compositionally biased region" description="Basic and acidic residues" evidence="1">
    <location>
        <begin position="18"/>
        <end position="37"/>
    </location>
</feature>
<protein>
    <submittedName>
        <fullName evidence="2">Uncharacterized protein</fullName>
    </submittedName>
</protein>
<evidence type="ECO:0000313" key="3">
    <source>
        <dbReference type="Proteomes" id="UP000018144"/>
    </source>
</evidence>
<sequence length="439" mass="48194">MTSQAPLPPPRKGIVTYSKKDRGRYYHPGKVHDDKENTPAGVPKPAKPTTLEKHAKIDKPNPFLDPDYEFDSDDIPPARPVRPAKPPHKRAALAAKTANTRVPLKPPGPSHDSDVISTVVAPAITAKLPPQKRTRKKRTCPLSVPSEEEVPAEEEVLIPHNEPPPPSARFSVIIPSVCSPPRRKPSRSKPSPKRSRVVSMGSMDILVPSSPRGASPDPPQTSTRTEYSHPPSSPPAVSWLKNASTSVVSVTRKAADLLLSPRKGPGNTGKENRENEFGELEDTVMEDEMVEIDNSATSLSSTSFSSSVSFTMPQDEDELSLPNGVYVVNYQGIETIVTEINEGNELDEEDMDLGRPVAQSTPGRALIRKKGRIELREDMGKGEEKEKDIGMDEKRHRERRGSLFEATLEGIVEGDEEAGRKRVVKKMRQGNLKHSVDGK</sequence>
<accession>U4L331</accession>
<proteinExistence type="predicted"/>
<organism evidence="2 3">
    <name type="scientific">Pyronema omphalodes (strain CBS 100304)</name>
    <name type="common">Pyronema confluens</name>
    <dbReference type="NCBI Taxonomy" id="1076935"/>
    <lineage>
        <taxon>Eukaryota</taxon>
        <taxon>Fungi</taxon>
        <taxon>Dikarya</taxon>
        <taxon>Ascomycota</taxon>
        <taxon>Pezizomycotina</taxon>
        <taxon>Pezizomycetes</taxon>
        <taxon>Pezizales</taxon>
        <taxon>Pyronemataceae</taxon>
        <taxon>Pyronema</taxon>
    </lineage>
</organism>
<dbReference type="EMBL" id="HF935543">
    <property type="protein sequence ID" value="CCX10460.1"/>
    <property type="molecule type" value="Genomic_DNA"/>
</dbReference>
<feature type="region of interest" description="Disordered" evidence="1">
    <location>
        <begin position="377"/>
        <end position="399"/>
    </location>
</feature>
<dbReference type="AlphaFoldDB" id="U4L331"/>
<feature type="compositionally biased region" description="Pro residues" evidence="1">
    <location>
        <begin position="1"/>
        <end position="11"/>
    </location>
</feature>
<gene>
    <name evidence="2" type="ORF">PCON_10054</name>
</gene>
<keyword evidence="3" id="KW-1185">Reference proteome</keyword>
<feature type="region of interest" description="Disordered" evidence="1">
    <location>
        <begin position="258"/>
        <end position="279"/>
    </location>
</feature>
<feature type="compositionally biased region" description="Basic and acidic residues" evidence="1">
    <location>
        <begin position="377"/>
        <end position="395"/>
    </location>
</feature>
<dbReference type="Proteomes" id="UP000018144">
    <property type="component" value="Unassembled WGS sequence"/>
</dbReference>
<evidence type="ECO:0000256" key="1">
    <source>
        <dbReference type="SAM" id="MobiDB-lite"/>
    </source>
</evidence>
<name>U4L331_PYROM</name>